<dbReference type="EMBL" id="CALTRL010002123">
    <property type="protein sequence ID" value="CAH7674745.1"/>
    <property type="molecule type" value="Genomic_DNA"/>
</dbReference>
<keyword evidence="4" id="KW-1185">Reference proteome</keyword>
<organism evidence="3 4">
    <name type="scientific">Phakopsora pachyrhizi</name>
    <name type="common">Asian soybean rust disease fungus</name>
    <dbReference type="NCBI Taxonomy" id="170000"/>
    <lineage>
        <taxon>Eukaryota</taxon>
        <taxon>Fungi</taxon>
        <taxon>Dikarya</taxon>
        <taxon>Basidiomycota</taxon>
        <taxon>Pucciniomycotina</taxon>
        <taxon>Pucciniomycetes</taxon>
        <taxon>Pucciniales</taxon>
        <taxon>Phakopsoraceae</taxon>
        <taxon>Phakopsora</taxon>
    </lineage>
</organism>
<dbReference type="AlphaFoldDB" id="A0AAV0AWV8"/>
<reference evidence="3" key="1">
    <citation type="submission" date="2022-06" db="EMBL/GenBank/DDBJ databases">
        <authorList>
            <consortium name="SYNGENTA / RWTH Aachen University"/>
        </authorList>
    </citation>
    <scope>NUCLEOTIDE SEQUENCE</scope>
</reference>
<name>A0AAV0AWV8_PHAPC</name>
<feature type="region of interest" description="Disordered" evidence="1">
    <location>
        <begin position="38"/>
        <end position="113"/>
    </location>
</feature>
<evidence type="ECO:0000256" key="1">
    <source>
        <dbReference type="SAM" id="MobiDB-lite"/>
    </source>
</evidence>
<comment type="caution">
    <text evidence="3">The sequence shown here is derived from an EMBL/GenBank/DDBJ whole genome shotgun (WGS) entry which is preliminary data.</text>
</comment>
<gene>
    <name evidence="3" type="ORF">PPACK8108_LOCUS9677</name>
</gene>
<evidence type="ECO:0000313" key="3">
    <source>
        <dbReference type="EMBL" id="CAH7674745.1"/>
    </source>
</evidence>
<accession>A0AAV0AWV8</accession>
<proteinExistence type="predicted"/>
<evidence type="ECO:0000313" key="4">
    <source>
        <dbReference type="Proteomes" id="UP001153365"/>
    </source>
</evidence>
<feature type="transmembrane region" description="Helical" evidence="2">
    <location>
        <begin position="138"/>
        <end position="153"/>
    </location>
</feature>
<sequence length="156" mass="17941">MSGKNKYQSISYDLSFDHDDQTDIINQRVLGLYNRSNKRSRLTDDHQLNRPDNINPEGIINNQPESGPCQQQGFRINAHSQKGHHQSQDQSNSSLLRSAADNANPSNDNLNLRLNKQRQPITRSAAACNLCRAQKIEILKYFFCIVSLFLYFFKTR</sequence>
<protein>
    <submittedName>
        <fullName evidence="3">Expressed protein</fullName>
    </submittedName>
</protein>
<keyword evidence="2" id="KW-1133">Transmembrane helix</keyword>
<dbReference type="Proteomes" id="UP001153365">
    <property type="component" value="Unassembled WGS sequence"/>
</dbReference>
<evidence type="ECO:0000256" key="2">
    <source>
        <dbReference type="SAM" id="Phobius"/>
    </source>
</evidence>
<feature type="compositionally biased region" description="Low complexity" evidence="1">
    <location>
        <begin position="98"/>
        <end position="112"/>
    </location>
</feature>
<feature type="compositionally biased region" description="Polar residues" evidence="1">
    <location>
        <begin position="60"/>
        <end position="80"/>
    </location>
</feature>
<keyword evidence="2" id="KW-0472">Membrane</keyword>
<keyword evidence="2" id="KW-0812">Transmembrane</keyword>